<name>A0A853C417_9ACTN</name>
<accession>A0A853C417</accession>
<reference evidence="5 6" key="1">
    <citation type="submission" date="2020-07" db="EMBL/GenBank/DDBJ databases">
        <title>Sequencing the genomes of 1000 actinobacteria strains.</title>
        <authorList>
            <person name="Klenk H.-P."/>
        </authorList>
    </citation>
    <scope>NUCLEOTIDE SEQUENCE [LARGE SCALE GENOMIC DNA]</scope>
    <source>
        <strain evidence="5 6">DSM 103833</strain>
    </source>
</reference>
<proteinExistence type="predicted"/>
<dbReference type="Proteomes" id="UP000530424">
    <property type="component" value="Unassembled WGS sequence"/>
</dbReference>
<dbReference type="EMBL" id="JACCFP010000001">
    <property type="protein sequence ID" value="NYJ01432.1"/>
    <property type="molecule type" value="Genomic_DNA"/>
</dbReference>
<evidence type="ECO:0000313" key="5">
    <source>
        <dbReference type="EMBL" id="NYJ01432.1"/>
    </source>
</evidence>
<protein>
    <submittedName>
        <fullName evidence="5">Glycosyltransferase involved in cell wall biosynthesis</fullName>
    </submittedName>
</protein>
<keyword evidence="6" id="KW-1185">Reference proteome</keyword>
<keyword evidence="1" id="KW-0328">Glycosyltransferase</keyword>
<dbReference type="Pfam" id="PF00534">
    <property type="entry name" value="Glycos_transf_1"/>
    <property type="match status" value="1"/>
</dbReference>
<dbReference type="PANTHER" id="PTHR12526">
    <property type="entry name" value="GLYCOSYLTRANSFERASE"/>
    <property type="match status" value="1"/>
</dbReference>
<feature type="domain" description="Glycosyl transferase family 1" evidence="3">
    <location>
        <begin position="191"/>
        <end position="350"/>
    </location>
</feature>
<evidence type="ECO:0000256" key="2">
    <source>
        <dbReference type="ARBA" id="ARBA00022679"/>
    </source>
</evidence>
<dbReference type="AlphaFoldDB" id="A0A853C417"/>
<evidence type="ECO:0000259" key="3">
    <source>
        <dbReference type="Pfam" id="PF00534"/>
    </source>
</evidence>
<dbReference type="Gene3D" id="3.40.50.2000">
    <property type="entry name" value="Glycogen Phosphorylase B"/>
    <property type="match status" value="2"/>
</dbReference>
<keyword evidence="2 5" id="KW-0808">Transferase</keyword>
<comment type="caution">
    <text evidence="5">The sequence shown here is derived from an EMBL/GenBank/DDBJ whole genome shotgun (WGS) entry which is preliminary data.</text>
</comment>
<dbReference type="RefSeq" id="WP_179667918.1">
    <property type="nucleotide sequence ID" value="NZ_JACCFP010000001.1"/>
</dbReference>
<dbReference type="CDD" id="cd03801">
    <property type="entry name" value="GT4_PimA-like"/>
    <property type="match status" value="1"/>
</dbReference>
<dbReference type="PANTHER" id="PTHR12526:SF510">
    <property type="entry name" value="D-INOSITOL 3-PHOSPHATE GLYCOSYLTRANSFERASE"/>
    <property type="match status" value="1"/>
</dbReference>
<dbReference type="Pfam" id="PF13439">
    <property type="entry name" value="Glyco_transf_4"/>
    <property type="match status" value="1"/>
</dbReference>
<gene>
    <name evidence="5" type="ORF">HNR19_002130</name>
</gene>
<dbReference type="InterPro" id="IPR001296">
    <property type="entry name" value="Glyco_trans_1"/>
</dbReference>
<sequence length="386" mass="41197">MRVLQLITQARGGPVDHAVDVAVELARTGHESHLVGPPGDHLATAARGGVVTHSVEVRSKTDLGGARAVAAVVDRVRPDVVHLQDRRAGLVGRAVTARRSVPSVYTLHGVPDQLAGLVPGNLVMSRPRRRDRLTYLTLERLLATTPRSAVVAPCEALSDYLRDHVGVRPERVRTVHNGVGREWVREVVPADRQATGRAAGPVRATWLGVMQPVKRVPDLVRALARVPGTELELVGDGPERGRIEAAVASDDVSDRVRFAGYRDDPAPYLRGTDVFVLPSAAEACPMALLQAMASGVPVIASRVGGVAEIVRDGVDGLLVEPGSVDELADALRRVSTDADLRRRLGAAGRARVVDLFLIERTVDSLLDVYREVAALPRESAGVGGAR</sequence>
<evidence type="ECO:0000256" key="1">
    <source>
        <dbReference type="ARBA" id="ARBA00022676"/>
    </source>
</evidence>
<dbReference type="SUPFAM" id="SSF53756">
    <property type="entry name" value="UDP-Glycosyltransferase/glycogen phosphorylase"/>
    <property type="match status" value="1"/>
</dbReference>
<organism evidence="5 6">
    <name type="scientific">Nocardioides thalensis</name>
    <dbReference type="NCBI Taxonomy" id="1914755"/>
    <lineage>
        <taxon>Bacteria</taxon>
        <taxon>Bacillati</taxon>
        <taxon>Actinomycetota</taxon>
        <taxon>Actinomycetes</taxon>
        <taxon>Propionibacteriales</taxon>
        <taxon>Nocardioidaceae</taxon>
        <taxon>Nocardioides</taxon>
    </lineage>
</organism>
<feature type="domain" description="Glycosyltransferase subfamily 4-like N-terminal" evidence="4">
    <location>
        <begin position="12"/>
        <end position="179"/>
    </location>
</feature>
<evidence type="ECO:0000313" key="6">
    <source>
        <dbReference type="Proteomes" id="UP000530424"/>
    </source>
</evidence>
<dbReference type="GO" id="GO:0016757">
    <property type="term" value="F:glycosyltransferase activity"/>
    <property type="evidence" value="ECO:0007669"/>
    <property type="project" value="UniProtKB-KW"/>
</dbReference>
<dbReference type="InterPro" id="IPR028098">
    <property type="entry name" value="Glyco_trans_4-like_N"/>
</dbReference>
<evidence type="ECO:0000259" key="4">
    <source>
        <dbReference type="Pfam" id="PF13439"/>
    </source>
</evidence>